<name>A0A1T4QIY0_9GAMM</name>
<dbReference type="AlphaFoldDB" id="A0A1T4QIY0"/>
<reference evidence="1 2" key="1">
    <citation type="submission" date="2017-01" db="EMBL/GenBank/DDBJ databases">
        <title>Genome Sequencing of a Marine Spirillum, Oceanospirillum multiglobuliferum ATCC 33336, from Japan.</title>
        <authorList>
            <person name="Carney J.G."/>
            <person name="Trachtenberg A.M."/>
            <person name="Rheaume B.A."/>
            <person name="Linnane J.D."/>
            <person name="Pitts N.L."/>
            <person name="Mykles D.L."/>
            <person name="Maclea K.S."/>
        </authorList>
    </citation>
    <scope>NUCLEOTIDE SEQUENCE [LARGE SCALE GENOMIC DNA]</scope>
    <source>
        <strain evidence="1 2">ATCC 33336</strain>
    </source>
</reference>
<dbReference type="OrthoDB" id="9939250at2"/>
<accession>A0A1T4QIY0</accession>
<comment type="caution">
    <text evidence="1">The sequence shown here is derived from an EMBL/GenBank/DDBJ whole genome shotgun (WGS) entry which is preliminary data.</text>
</comment>
<evidence type="ECO:0000313" key="2">
    <source>
        <dbReference type="Proteomes" id="UP000191418"/>
    </source>
</evidence>
<dbReference type="RefSeq" id="WP_078745485.1">
    <property type="nucleotide sequence ID" value="NZ_FUXG01000012.1"/>
</dbReference>
<dbReference type="EMBL" id="MTSM01000003">
    <property type="protein sequence ID" value="OPX56397.1"/>
    <property type="molecule type" value="Genomic_DNA"/>
</dbReference>
<evidence type="ECO:0000313" key="1">
    <source>
        <dbReference type="EMBL" id="OPX56397.1"/>
    </source>
</evidence>
<gene>
    <name evidence="1" type="ORF">BTE48_02910</name>
</gene>
<proteinExistence type="predicted"/>
<keyword evidence="2" id="KW-1185">Reference proteome</keyword>
<dbReference type="Proteomes" id="UP000191418">
    <property type="component" value="Unassembled WGS sequence"/>
</dbReference>
<protein>
    <submittedName>
        <fullName evidence="1">Uncharacterized protein</fullName>
    </submittedName>
</protein>
<sequence length="387" mass="43416">MSRTYNSAFVLTGDEPISAPTLKRLLLTHNKVYFSDVNDEAIINEKEVFERFPNMTVCWGARGHYPRVPEYKERYSRCLKGSETALNRTLLQPIESRNIRTIDPGMHWMSYNASLSNKDLVNAAAIDATIEKPNLSIPNTIFCGAEVSPSGAKSKYSFDYKDPTELIDVHEEWSWISRLRVGRALKSIRIAQALNASPIAIDSINSEICYALMQQSSPFKFTNDALMDFAIDADIVDIEKLEANLIDVPWDDILKIRKEILPAVSKTKDFLNRNTNIISNNEFKSVDQYIRALNELKSSLIHLKEQEYEAWESLRIGSILKIGGATGSIGLGTLAIPTLTAFPSVLVSLICAGLISAAALSPELKKLIPARRKLREHPLYLIEKLTK</sequence>
<organism evidence="1 2">
    <name type="scientific">Oceanospirillum multiglobuliferum</name>
    <dbReference type="NCBI Taxonomy" id="64969"/>
    <lineage>
        <taxon>Bacteria</taxon>
        <taxon>Pseudomonadati</taxon>
        <taxon>Pseudomonadota</taxon>
        <taxon>Gammaproteobacteria</taxon>
        <taxon>Oceanospirillales</taxon>
        <taxon>Oceanospirillaceae</taxon>
        <taxon>Oceanospirillum</taxon>
    </lineage>
</organism>
<dbReference type="STRING" id="64969.SAMN02745127_01887"/>